<organism evidence="9 10">
    <name type="scientific">Marinobacterium weihaiense</name>
    <dbReference type="NCBI Taxonomy" id="2851016"/>
    <lineage>
        <taxon>Bacteria</taxon>
        <taxon>Pseudomonadati</taxon>
        <taxon>Pseudomonadota</taxon>
        <taxon>Gammaproteobacteria</taxon>
        <taxon>Oceanospirillales</taxon>
        <taxon>Oceanospirillaceae</taxon>
        <taxon>Marinobacterium</taxon>
    </lineage>
</organism>
<evidence type="ECO:0000313" key="10">
    <source>
        <dbReference type="Proteomes" id="UP000755551"/>
    </source>
</evidence>
<keyword evidence="3" id="KW-0479">Metal-binding</keyword>
<dbReference type="InterPro" id="IPR049299">
    <property type="entry name" value="Thio2_N"/>
</dbReference>
<evidence type="ECO:0000256" key="2">
    <source>
        <dbReference type="ARBA" id="ARBA00022448"/>
    </source>
</evidence>
<name>A0ABS6M6Q2_9GAMM</name>
<dbReference type="Pfam" id="PF21352">
    <property type="entry name" value="Zn_ribbon_Thio2"/>
    <property type="match status" value="1"/>
</dbReference>
<evidence type="ECO:0000313" key="9">
    <source>
        <dbReference type="EMBL" id="MBV0931963.1"/>
    </source>
</evidence>
<dbReference type="NCBIfam" id="TIGR01068">
    <property type="entry name" value="thioredoxin"/>
    <property type="match status" value="1"/>
</dbReference>
<proteinExistence type="inferred from homology"/>
<dbReference type="InterPro" id="IPR017937">
    <property type="entry name" value="Thioredoxin_CS"/>
</dbReference>
<feature type="domain" description="Thioredoxin" evidence="8">
    <location>
        <begin position="12"/>
        <end position="144"/>
    </location>
</feature>
<keyword evidence="2" id="KW-0813">Transport</keyword>
<sequence>MNDSLHISCPACLATNRIPSSCLDRAPHCGKCKHLLFAANPVDVDNHAFQRIVANTDIPVLIDFWAPWCGPCKMMAPVFESVARALEPRCRLVKVDTETHQELASQYQVRSIPTLLLLQGGVELARRAGAMDARSLQQWVESHL</sequence>
<dbReference type="PROSITE" id="PS00194">
    <property type="entry name" value="THIOREDOXIN_1"/>
    <property type="match status" value="1"/>
</dbReference>
<dbReference type="Proteomes" id="UP000755551">
    <property type="component" value="Unassembled WGS sequence"/>
</dbReference>
<evidence type="ECO:0000256" key="7">
    <source>
        <dbReference type="NCBIfam" id="TIGR01068"/>
    </source>
</evidence>
<keyword evidence="5" id="KW-1015">Disulfide bond</keyword>
<evidence type="ECO:0000256" key="3">
    <source>
        <dbReference type="ARBA" id="ARBA00022723"/>
    </source>
</evidence>
<protein>
    <recommendedName>
        <fullName evidence="7">Thioredoxin</fullName>
    </recommendedName>
</protein>
<evidence type="ECO:0000256" key="5">
    <source>
        <dbReference type="ARBA" id="ARBA00023157"/>
    </source>
</evidence>
<dbReference type="EMBL" id="JAHQZT010000001">
    <property type="protein sequence ID" value="MBV0931963.1"/>
    <property type="molecule type" value="Genomic_DNA"/>
</dbReference>
<dbReference type="InterPro" id="IPR005746">
    <property type="entry name" value="Thioredoxin"/>
</dbReference>
<dbReference type="RefSeq" id="WP_217333379.1">
    <property type="nucleotide sequence ID" value="NZ_JAHQZT010000001.1"/>
</dbReference>
<evidence type="ECO:0000259" key="8">
    <source>
        <dbReference type="PROSITE" id="PS51352"/>
    </source>
</evidence>
<dbReference type="NCBIfam" id="NF008229">
    <property type="entry name" value="PRK10996.1"/>
    <property type="match status" value="1"/>
</dbReference>
<comment type="similarity">
    <text evidence="1">Belongs to the thioredoxin family.</text>
</comment>
<dbReference type="InterPro" id="IPR013766">
    <property type="entry name" value="Thioredoxin_domain"/>
</dbReference>
<dbReference type="Pfam" id="PF00085">
    <property type="entry name" value="Thioredoxin"/>
    <property type="match status" value="1"/>
</dbReference>
<dbReference type="CDD" id="cd02947">
    <property type="entry name" value="TRX_family"/>
    <property type="match status" value="1"/>
</dbReference>
<dbReference type="PANTHER" id="PTHR45663">
    <property type="entry name" value="GEO12009P1"/>
    <property type="match status" value="1"/>
</dbReference>
<gene>
    <name evidence="9" type="primary">trxC</name>
    <name evidence="9" type="ORF">KTN04_01225</name>
</gene>
<dbReference type="PANTHER" id="PTHR45663:SF11">
    <property type="entry name" value="GEO12009P1"/>
    <property type="match status" value="1"/>
</dbReference>
<keyword evidence="4" id="KW-0249">Electron transport</keyword>
<evidence type="ECO:0000256" key="6">
    <source>
        <dbReference type="ARBA" id="ARBA00023284"/>
    </source>
</evidence>
<keyword evidence="6" id="KW-0676">Redox-active center</keyword>
<evidence type="ECO:0000256" key="4">
    <source>
        <dbReference type="ARBA" id="ARBA00022982"/>
    </source>
</evidence>
<keyword evidence="10" id="KW-1185">Reference proteome</keyword>
<accession>A0ABS6M6Q2</accession>
<dbReference type="PROSITE" id="PS51352">
    <property type="entry name" value="THIOREDOXIN_2"/>
    <property type="match status" value="1"/>
</dbReference>
<evidence type="ECO:0000256" key="1">
    <source>
        <dbReference type="ARBA" id="ARBA00008987"/>
    </source>
</evidence>
<comment type="caution">
    <text evidence="9">The sequence shown here is derived from an EMBL/GenBank/DDBJ whole genome shotgun (WGS) entry which is preliminary data.</text>
</comment>
<reference evidence="9 10" key="1">
    <citation type="submission" date="2021-06" db="EMBL/GenBank/DDBJ databases">
        <title>Bacterium isolated from marine sediment.</title>
        <authorList>
            <person name="Zhu K.-L."/>
            <person name="Du Z.-J."/>
            <person name="Liang Q.-Y."/>
        </authorList>
    </citation>
    <scope>NUCLEOTIDE SEQUENCE [LARGE SCALE GENOMIC DNA]</scope>
    <source>
        <strain evidence="9 10">A346</strain>
    </source>
</reference>